<dbReference type="AlphaFoldDB" id="A0A1S2M321"/>
<name>A0A1S2M321_9BACI</name>
<dbReference type="KEGG" id="aia:AWH56_003865"/>
<dbReference type="Gene3D" id="3.40.50.300">
    <property type="entry name" value="P-loop containing nucleotide triphosphate hydrolases"/>
    <property type="match status" value="1"/>
</dbReference>
<reference evidence="3 4" key="3">
    <citation type="journal article" date="2019" name="Int. J. Syst. Evol. Microbiol.">
        <title>Anaerobacillus isosaccharinicus sp. nov., an alkaliphilic bacterium which degrades isosaccharinic acid.</title>
        <authorList>
            <person name="Bassil N.M."/>
            <person name="Lloyd J.R."/>
        </authorList>
    </citation>
    <scope>NUCLEOTIDE SEQUENCE [LARGE SCALE GENOMIC DNA]</scope>
    <source>
        <strain evidence="3 4">NB2006</strain>
    </source>
</reference>
<reference evidence="3 4" key="2">
    <citation type="journal article" date="2017" name="Genome Announc.">
        <title>Draft Genome Sequences of Four Alkaliphilic Bacteria Belonging to the Anaerobacillus Genus.</title>
        <authorList>
            <person name="Bassil N.M."/>
            <person name="Lloyd J.R."/>
        </authorList>
    </citation>
    <scope>NUCLEOTIDE SEQUENCE [LARGE SCALE GENOMIC DNA]</scope>
    <source>
        <strain evidence="3 4">NB2006</strain>
    </source>
</reference>
<dbReference type="EMBL" id="LQXD01000085">
    <property type="protein sequence ID" value="OIJ18930.1"/>
    <property type="molecule type" value="Genomic_DNA"/>
</dbReference>
<dbReference type="Pfam" id="PF07728">
    <property type="entry name" value="AAA_5"/>
    <property type="match status" value="1"/>
</dbReference>
<evidence type="ECO:0000259" key="1">
    <source>
        <dbReference type="Pfam" id="PF07728"/>
    </source>
</evidence>
<organism evidence="2 4">
    <name type="scientific">Anaerobacillus isosaccharinicus</name>
    <dbReference type="NCBI Taxonomy" id="1532552"/>
    <lineage>
        <taxon>Bacteria</taxon>
        <taxon>Bacillati</taxon>
        <taxon>Bacillota</taxon>
        <taxon>Bacilli</taxon>
        <taxon>Bacillales</taxon>
        <taxon>Bacillaceae</taxon>
        <taxon>Anaerobacillus</taxon>
    </lineage>
</organism>
<dbReference type="Proteomes" id="UP000180175">
    <property type="component" value="Chromosome"/>
</dbReference>
<dbReference type="GO" id="GO:0005524">
    <property type="term" value="F:ATP binding"/>
    <property type="evidence" value="ECO:0007669"/>
    <property type="project" value="InterPro"/>
</dbReference>
<feature type="domain" description="ATPase dynein-related AAA" evidence="1">
    <location>
        <begin position="349"/>
        <end position="452"/>
    </location>
</feature>
<keyword evidence="4" id="KW-1185">Reference proteome</keyword>
<dbReference type="OrthoDB" id="9781481at2"/>
<dbReference type="GO" id="GO:0016887">
    <property type="term" value="F:ATP hydrolysis activity"/>
    <property type="evidence" value="ECO:0007669"/>
    <property type="project" value="InterPro"/>
</dbReference>
<evidence type="ECO:0000313" key="4">
    <source>
        <dbReference type="Proteomes" id="UP000180175"/>
    </source>
</evidence>
<dbReference type="InterPro" id="IPR011704">
    <property type="entry name" value="ATPase_dyneun-rel_AAA"/>
</dbReference>
<dbReference type="EMBL" id="CP063356">
    <property type="protein sequence ID" value="QOY36801.1"/>
    <property type="molecule type" value="Genomic_DNA"/>
</dbReference>
<sequence>MRVAESRQLDRTDEKMIEECFVMGKLAEDGPELPRLGDEFGKSVSYRDFNGNQVVVFYIQPLSREPEKLQTVLGKSGTEVYISFDDKNKRYLDRYGYSKEDDKVAFLKEHFKNRLILFRPILSYEHKALRYHYNFQILLDEKLDTQITLNSKFFVPLPTYSQHSHQMFESRLVSAKPIELSSYNHAMEIPEFIVCGDYLYYIVEEDSFKKYKVNQNHNLYICEKPEGIRRIKKPKDFERYIKLGHKDVAFAPIEETKKWIDECNEYGESIPDILKDRVRETTKETKKDTIKEDSKVNQDTSSFSQDEIIVNESDFVQRLDYLARKKKLRYALDDIYNFHTSLKTSNFTILGGMSGTGKTELAMLYSEALKMKMGENLLFIPVRPSFTEPSDLFGFLNPQTGVYHESEVGLVSFLYQASIDKNKMHMVLFDEMNLGQVEHYFSDFISILELEKGKRVLRLFNEGANCVQPHLRGGIPIGDNVLFVGTANFDETTRDFSNRMLDRSNVIILEKLSFLEAQKYELEDIDSLQDYEEKEKTKVNHPEAVITAKTFNSWISEKKSLSFLKEYELSLLDNLHEEISSYDSQTGVSFRIAKQIAHYLENVPKDEEGNLFIERTTAFDYQIKQRILSKIRGHKEQIENLVGNEDDYNGRLGIIISGDGVANFEKSLAYLKQKAKELKRNGYTL</sequence>
<dbReference type="InterPro" id="IPR027417">
    <property type="entry name" value="P-loop_NTPase"/>
</dbReference>
<evidence type="ECO:0000313" key="3">
    <source>
        <dbReference type="EMBL" id="QOY36801.1"/>
    </source>
</evidence>
<evidence type="ECO:0000313" key="2">
    <source>
        <dbReference type="EMBL" id="OIJ18930.1"/>
    </source>
</evidence>
<reference evidence="2 4" key="1">
    <citation type="submission" date="2016-10" db="EMBL/GenBank/DDBJ databases">
        <title>Draft genome sequences of four alkaliphilic bacteria belonging to the Anaerobacillus genus.</title>
        <authorList>
            <person name="Bassil N.M."/>
            <person name="Lloyd J.R."/>
        </authorList>
    </citation>
    <scope>NUCLEOTIDE SEQUENCE [LARGE SCALE GENOMIC DNA]</scope>
    <source>
        <strain evidence="2 4">NB2006</strain>
    </source>
</reference>
<dbReference type="RefSeq" id="WP_071317041.1">
    <property type="nucleotide sequence ID" value="NZ_CP063356.2"/>
</dbReference>
<accession>A0A1S2M321</accession>
<gene>
    <name evidence="3" type="ORF">AWH56_003865</name>
    <name evidence="2" type="ORF">AWH56_10140</name>
</gene>
<proteinExistence type="predicted"/>
<dbReference type="SUPFAM" id="SSF52540">
    <property type="entry name" value="P-loop containing nucleoside triphosphate hydrolases"/>
    <property type="match status" value="1"/>
</dbReference>
<protein>
    <submittedName>
        <fullName evidence="3">AAA family ATPase</fullName>
    </submittedName>
</protein>
<reference evidence="3" key="4">
    <citation type="submission" date="2020-10" db="EMBL/GenBank/DDBJ databases">
        <authorList>
            <person name="Bassil N.M."/>
            <person name="Lloyd J.R."/>
        </authorList>
    </citation>
    <scope>NUCLEOTIDE SEQUENCE</scope>
    <source>
        <strain evidence="3">NB2006</strain>
    </source>
</reference>